<reference evidence="1" key="1">
    <citation type="submission" date="2020-02" db="EMBL/GenBank/DDBJ databases">
        <authorList>
            <person name="Meier V. D."/>
        </authorList>
    </citation>
    <scope>NUCLEOTIDE SEQUENCE</scope>
    <source>
        <strain evidence="1">AVDCRST_MAG89</strain>
    </source>
</reference>
<dbReference type="AlphaFoldDB" id="A0A6J4N0N6"/>
<proteinExistence type="predicted"/>
<name>A0A6J4N0N6_9BACT</name>
<evidence type="ECO:0000313" key="1">
    <source>
        <dbReference type="EMBL" id="CAA9374425.1"/>
    </source>
</evidence>
<accession>A0A6J4N0N6</accession>
<gene>
    <name evidence="1" type="ORF">AVDCRST_MAG89-4871</name>
</gene>
<protein>
    <submittedName>
        <fullName evidence="1">Uncharacterized protein</fullName>
    </submittedName>
</protein>
<dbReference type="EMBL" id="CADCTV010001025">
    <property type="protein sequence ID" value="CAA9374425.1"/>
    <property type="molecule type" value="Genomic_DNA"/>
</dbReference>
<organism evidence="1">
    <name type="scientific">uncultured Gemmatimonadota bacterium</name>
    <dbReference type="NCBI Taxonomy" id="203437"/>
    <lineage>
        <taxon>Bacteria</taxon>
        <taxon>Pseudomonadati</taxon>
        <taxon>Gemmatimonadota</taxon>
        <taxon>environmental samples</taxon>
    </lineage>
</organism>
<sequence>MNLLKGMVAAAAVGVIVAAFQDTETGGWLPLGGTPGGGMGPDSPEPVLGYDGMDRDTLIDFLGAANLDRGTLLRIQAYEMANQGRGVVLDAVADLLG</sequence>